<dbReference type="Proteomes" id="UP001185012">
    <property type="component" value="Unassembled WGS sequence"/>
</dbReference>
<keyword evidence="3" id="KW-1185">Reference proteome</keyword>
<keyword evidence="1" id="KW-1133">Transmembrane helix</keyword>
<sequence length="53" mass="6119">MPELLVQIALIIICFRCAYQLVRMIQGNRQPILEVLYQISIFTVALWLLLGIS</sequence>
<dbReference type="EMBL" id="JAVDQG010000001">
    <property type="protein sequence ID" value="MDR6224445.1"/>
    <property type="molecule type" value="Genomic_DNA"/>
</dbReference>
<evidence type="ECO:0000313" key="2">
    <source>
        <dbReference type="EMBL" id="MDR6224445.1"/>
    </source>
</evidence>
<proteinExistence type="predicted"/>
<protein>
    <submittedName>
        <fullName evidence="2">Uncharacterized protein</fullName>
    </submittedName>
</protein>
<comment type="caution">
    <text evidence="2">The sequence shown here is derived from an EMBL/GenBank/DDBJ whole genome shotgun (WGS) entry which is preliminary data.</text>
</comment>
<name>A0ABU1II45_9BACL</name>
<keyword evidence="1" id="KW-0472">Membrane</keyword>
<feature type="transmembrane region" description="Helical" evidence="1">
    <location>
        <begin position="36"/>
        <end position="52"/>
    </location>
</feature>
<dbReference type="RefSeq" id="WP_309861797.1">
    <property type="nucleotide sequence ID" value="NZ_JAVDQG010000001.1"/>
</dbReference>
<accession>A0ABU1II45</accession>
<gene>
    <name evidence="2" type="ORF">JOE21_000433</name>
</gene>
<evidence type="ECO:0000256" key="1">
    <source>
        <dbReference type="SAM" id="Phobius"/>
    </source>
</evidence>
<evidence type="ECO:0000313" key="3">
    <source>
        <dbReference type="Proteomes" id="UP001185012"/>
    </source>
</evidence>
<keyword evidence="1" id="KW-0812">Transmembrane</keyword>
<organism evidence="2 3">
    <name type="scientific">Desmospora profundinema</name>
    <dbReference type="NCBI Taxonomy" id="1571184"/>
    <lineage>
        <taxon>Bacteria</taxon>
        <taxon>Bacillati</taxon>
        <taxon>Bacillota</taxon>
        <taxon>Bacilli</taxon>
        <taxon>Bacillales</taxon>
        <taxon>Thermoactinomycetaceae</taxon>
        <taxon>Desmospora</taxon>
    </lineage>
</organism>
<reference evidence="2 3" key="1">
    <citation type="submission" date="2023-07" db="EMBL/GenBank/DDBJ databases">
        <title>Genomic Encyclopedia of Type Strains, Phase IV (KMG-IV): sequencing the most valuable type-strain genomes for metagenomic binning, comparative biology and taxonomic classification.</title>
        <authorList>
            <person name="Goeker M."/>
        </authorList>
    </citation>
    <scope>NUCLEOTIDE SEQUENCE [LARGE SCALE GENOMIC DNA]</scope>
    <source>
        <strain evidence="2 3">DSM 45903</strain>
    </source>
</reference>